<feature type="compositionally biased region" description="Low complexity" evidence="1">
    <location>
        <begin position="111"/>
        <end position="120"/>
    </location>
</feature>
<evidence type="ECO:0000313" key="3">
    <source>
        <dbReference type="Proteomes" id="UP000198406"/>
    </source>
</evidence>
<evidence type="ECO:0000313" key="2">
    <source>
        <dbReference type="EMBL" id="GAX17699.1"/>
    </source>
</evidence>
<evidence type="ECO:0000256" key="1">
    <source>
        <dbReference type="SAM" id="MobiDB-lite"/>
    </source>
</evidence>
<protein>
    <submittedName>
        <fullName evidence="2">Uncharacterized protein</fullName>
    </submittedName>
</protein>
<dbReference type="EMBL" id="BDSP01000120">
    <property type="protein sequence ID" value="GAX17699.1"/>
    <property type="molecule type" value="Genomic_DNA"/>
</dbReference>
<reference evidence="2 3" key="1">
    <citation type="journal article" date="2015" name="Plant Cell">
        <title>Oil accumulation by the oleaginous diatom Fistulifera solaris as revealed by the genome and transcriptome.</title>
        <authorList>
            <person name="Tanaka T."/>
            <person name="Maeda Y."/>
            <person name="Veluchamy A."/>
            <person name="Tanaka M."/>
            <person name="Abida H."/>
            <person name="Marechal E."/>
            <person name="Bowler C."/>
            <person name="Muto M."/>
            <person name="Sunaga Y."/>
            <person name="Tanaka M."/>
            <person name="Yoshino T."/>
            <person name="Taniguchi T."/>
            <person name="Fukuda Y."/>
            <person name="Nemoto M."/>
            <person name="Matsumoto M."/>
            <person name="Wong P.S."/>
            <person name="Aburatani S."/>
            <person name="Fujibuchi W."/>
        </authorList>
    </citation>
    <scope>NUCLEOTIDE SEQUENCE [LARGE SCALE GENOMIC DNA]</scope>
    <source>
        <strain evidence="2 3">JPCC DA0580</strain>
    </source>
</reference>
<proteinExistence type="predicted"/>
<dbReference type="Proteomes" id="UP000198406">
    <property type="component" value="Unassembled WGS sequence"/>
</dbReference>
<sequence length="127" mass="13699">MDSCGQRFTKGSSIDKLYALNAFYRGSTSLQKEPDSLRSSLVGSALTESSSANFQYTALLLANHADKMCELLDGFTLESVDDAGQAMEEYASPVAAPFDSLCSEMPKRKSSFQSTTSTKKVASDTRA</sequence>
<keyword evidence="3" id="KW-1185">Reference proteome</keyword>
<feature type="region of interest" description="Disordered" evidence="1">
    <location>
        <begin position="106"/>
        <end position="127"/>
    </location>
</feature>
<comment type="caution">
    <text evidence="2">The sequence shown here is derived from an EMBL/GenBank/DDBJ whole genome shotgun (WGS) entry which is preliminary data.</text>
</comment>
<accession>A0A1Z5JUV5</accession>
<name>A0A1Z5JUV5_FISSO</name>
<dbReference type="InParanoid" id="A0A1Z5JUV5"/>
<dbReference type="AlphaFoldDB" id="A0A1Z5JUV5"/>
<gene>
    <name evidence="2" type="ORF">FisN_10Lu418</name>
</gene>
<organism evidence="2 3">
    <name type="scientific">Fistulifera solaris</name>
    <name type="common">Oleaginous diatom</name>
    <dbReference type="NCBI Taxonomy" id="1519565"/>
    <lineage>
        <taxon>Eukaryota</taxon>
        <taxon>Sar</taxon>
        <taxon>Stramenopiles</taxon>
        <taxon>Ochrophyta</taxon>
        <taxon>Bacillariophyta</taxon>
        <taxon>Bacillariophyceae</taxon>
        <taxon>Bacillariophycidae</taxon>
        <taxon>Naviculales</taxon>
        <taxon>Naviculaceae</taxon>
        <taxon>Fistulifera</taxon>
    </lineage>
</organism>